<keyword evidence="2" id="KW-1185">Reference proteome</keyword>
<evidence type="ECO:0000313" key="2">
    <source>
        <dbReference type="Proteomes" id="UP001601303"/>
    </source>
</evidence>
<name>A0ABW6LTL6_9ACTN</name>
<gene>
    <name evidence="1" type="ORF">ACFYNQ_01035</name>
</gene>
<organism evidence="1 2">
    <name type="scientific">Streptomyces hokutonensis</name>
    <dbReference type="NCBI Taxonomy" id="1306990"/>
    <lineage>
        <taxon>Bacteria</taxon>
        <taxon>Bacillati</taxon>
        <taxon>Actinomycetota</taxon>
        <taxon>Actinomycetes</taxon>
        <taxon>Kitasatosporales</taxon>
        <taxon>Streptomycetaceae</taxon>
        <taxon>Streptomyces</taxon>
    </lineage>
</organism>
<proteinExistence type="predicted"/>
<comment type="caution">
    <text evidence="1">The sequence shown here is derived from an EMBL/GenBank/DDBJ whole genome shotgun (WGS) entry which is preliminary data.</text>
</comment>
<dbReference type="EMBL" id="JBIAHM010000001">
    <property type="protein sequence ID" value="MFE9597145.1"/>
    <property type="molecule type" value="Genomic_DNA"/>
</dbReference>
<accession>A0ABW6LTL6</accession>
<protein>
    <submittedName>
        <fullName evidence="1">Uncharacterized protein</fullName>
    </submittedName>
</protein>
<reference evidence="1 2" key="1">
    <citation type="submission" date="2024-10" db="EMBL/GenBank/DDBJ databases">
        <title>The Natural Products Discovery Center: Release of the First 8490 Sequenced Strains for Exploring Actinobacteria Biosynthetic Diversity.</title>
        <authorList>
            <person name="Kalkreuter E."/>
            <person name="Kautsar S.A."/>
            <person name="Yang D."/>
            <person name="Bader C.D."/>
            <person name="Teijaro C.N."/>
            <person name="Fluegel L."/>
            <person name="Davis C.M."/>
            <person name="Simpson J.R."/>
            <person name="Lauterbach L."/>
            <person name="Steele A.D."/>
            <person name="Gui C."/>
            <person name="Meng S."/>
            <person name="Li G."/>
            <person name="Viehrig K."/>
            <person name="Ye F."/>
            <person name="Su P."/>
            <person name="Kiefer A.F."/>
            <person name="Nichols A."/>
            <person name="Cepeda A.J."/>
            <person name="Yan W."/>
            <person name="Fan B."/>
            <person name="Jiang Y."/>
            <person name="Adhikari A."/>
            <person name="Zheng C.-J."/>
            <person name="Schuster L."/>
            <person name="Cowan T.M."/>
            <person name="Smanski M.J."/>
            <person name="Chevrette M.G."/>
            <person name="De Carvalho L.P.S."/>
            <person name="Shen B."/>
        </authorList>
    </citation>
    <scope>NUCLEOTIDE SEQUENCE [LARGE SCALE GENOMIC DNA]</scope>
    <source>
        <strain evidence="1 2">NPDC006488</strain>
    </source>
</reference>
<sequence length="170" mass="18847">MEPSLRTTVEQVSAACQDEPGWDVTVARAARLVEPEWVRIKGWEYRRVHALESLALILFAVDRDEQLDNPSVLAVLTPYVDVYTPDVGGFTRDGELFHTRKAVNAALALFAERFPDDGGPLSHLIASLTAPKENWVTVDLPSMDTPDFRIELAPALEWLNRGLRAGAPTP</sequence>
<dbReference type="RefSeq" id="WP_388101568.1">
    <property type="nucleotide sequence ID" value="NZ_JBIAHM010000001.1"/>
</dbReference>
<dbReference type="Proteomes" id="UP001601303">
    <property type="component" value="Unassembled WGS sequence"/>
</dbReference>
<evidence type="ECO:0000313" key="1">
    <source>
        <dbReference type="EMBL" id="MFE9597145.1"/>
    </source>
</evidence>